<evidence type="ECO:0000256" key="6">
    <source>
        <dbReference type="ARBA" id="ARBA00023295"/>
    </source>
</evidence>
<protein>
    <recommendedName>
        <fullName evidence="9">Alpha-L-arabinofuranosidase</fullName>
        <ecNumber evidence="9">3.2.1.55</ecNumber>
    </recommendedName>
</protein>
<dbReference type="GO" id="GO:0045490">
    <property type="term" value="P:pectin catabolic process"/>
    <property type="evidence" value="ECO:0007669"/>
    <property type="project" value="TreeGrafter"/>
</dbReference>
<dbReference type="InterPro" id="IPR013320">
    <property type="entry name" value="ConA-like_dom_sf"/>
</dbReference>
<dbReference type="InterPro" id="IPR007934">
    <property type="entry name" value="AbfB_ABD"/>
</dbReference>
<evidence type="ECO:0000256" key="3">
    <source>
        <dbReference type="ARBA" id="ARBA00022729"/>
    </source>
</evidence>
<keyword evidence="13" id="KW-1185">Reference proteome</keyword>
<dbReference type="AlphaFoldDB" id="A0A8H3IHZ8"/>
<dbReference type="OrthoDB" id="157622at2759"/>
<dbReference type="Proteomes" id="UP000664169">
    <property type="component" value="Unassembled WGS sequence"/>
</dbReference>
<feature type="disulfide bond" evidence="8">
    <location>
        <begin position="406"/>
        <end position="444"/>
    </location>
</feature>
<feature type="signal peptide" evidence="9">
    <location>
        <begin position="1"/>
        <end position="23"/>
    </location>
</feature>
<dbReference type="Pfam" id="PF09206">
    <property type="entry name" value="ArabFuran-catal"/>
    <property type="match status" value="1"/>
</dbReference>
<evidence type="ECO:0000259" key="11">
    <source>
        <dbReference type="Pfam" id="PF09206"/>
    </source>
</evidence>
<keyword evidence="9" id="KW-0119">Carbohydrate metabolism</keyword>
<evidence type="ECO:0000256" key="7">
    <source>
        <dbReference type="PIRSR" id="PIRSR638964-1"/>
    </source>
</evidence>
<comment type="similarity">
    <text evidence="2 9">Belongs to the glycosyl hydrolase 54 family.</text>
</comment>
<feature type="chain" id="PRO_5034251699" description="Alpha-L-arabinofuranosidase" evidence="9">
    <location>
        <begin position="24"/>
        <end position="505"/>
    </location>
</feature>
<evidence type="ECO:0000313" key="12">
    <source>
        <dbReference type="EMBL" id="CAF9916325.1"/>
    </source>
</evidence>
<evidence type="ECO:0000259" key="10">
    <source>
        <dbReference type="Pfam" id="PF05270"/>
    </source>
</evidence>
<dbReference type="GO" id="GO:0005576">
    <property type="term" value="C:extracellular region"/>
    <property type="evidence" value="ECO:0007669"/>
    <property type="project" value="UniProtKB-SubCell"/>
</dbReference>
<dbReference type="InterPro" id="IPR036195">
    <property type="entry name" value="AbfB_ABD_sf"/>
</dbReference>
<dbReference type="Pfam" id="PF05270">
    <property type="entry name" value="AbfB"/>
    <property type="match status" value="1"/>
</dbReference>
<dbReference type="SUPFAM" id="SSF110221">
    <property type="entry name" value="AbfB domain"/>
    <property type="match status" value="1"/>
</dbReference>
<dbReference type="UniPathway" id="UPA00667"/>
<evidence type="ECO:0000256" key="2">
    <source>
        <dbReference type="ARBA" id="ARBA00006963"/>
    </source>
</evidence>
<accession>A0A8H3IHZ8</accession>
<feature type="active site" description="Proton donor" evidence="7">
    <location>
        <position position="302"/>
    </location>
</feature>
<dbReference type="GO" id="GO:0031222">
    <property type="term" value="P:arabinan catabolic process"/>
    <property type="evidence" value="ECO:0007669"/>
    <property type="project" value="UniProtKB-UniRule"/>
</dbReference>
<keyword evidence="9" id="KW-0964">Secreted</keyword>
<sequence>MLSEISLNRVLVLALALASQVSAQPCDIYAAGKTPCVAAHSTTRALYSAYNGRLYQVTRGSDGTTADISTLSAGGVANAAAQDSFCASTTCVISIIYDQSANANHLTPAPPGGAASGPGPNGFDIAASAVGAPVFLNGRKAYGVFIEPTSGYRNNAAKGTATGDGPQGMYAVFDGTHYNSNCCFDYGNAEVNNDDNGNGHMEAIYFGSNTGYSTGTGNGPWVMADLENGLYSWNTTGPNPNEPSSTSRFVTATVKGKPGIWALRGGDSTTGSLTTYWNASRPSPGYSPMSKEGAIILGIGGDNSNGAQGTFYEGCMTSGYPLTASENAVQSNIVGARYSVAPLVSGPAFKVGSTITLRATTSCCTGDFITHDGAQVNIEAVTPSSPTSLQQQASWVVRTGLGNSGCYSFESVDTPGSFLRHSNFQIFLNANDGSKLFSEDATYCPQTGLDGQGNSIRSWSFPTRFFRHYGGVVYLASNGGPEAFDAQSLFNNDASFVMSSGFATS</sequence>
<evidence type="ECO:0000256" key="8">
    <source>
        <dbReference type="PIRSR" id="PIRSR638964-3"/>
    </source>
</evidence>
<comment type="pathway">
    <text evidence="9">Glycan metabolism; L-arabinan degradation.</text>
</comment>
<proteinExistence type="inferred from homology"/>
<dbReference type="Gene3D" id="2.80.10.50">
    <property type="match status" value="1"/>
</dbReference>
<keyword evidence="3 9" id="KW-0732">Signal</keyword>
<dbReference type="PANTHER" id="PTHR39447">
    <property type="entry name" value="ALPHA-L-ARABINOFURANOSIDASE B"/>
    <property type="match status" value="1"/>
</dbReference>
<dbReference type="EMBL" id="CAJPDQ010000011">
    <property type="protein sequence ID" value="CAF9916325.1"/>
    <property type="molecule type" value="Genomic_DNA"/>
</dbReference>
<comment type="subcellular location">
    <subcellularLocation>
        <location evidence="9">Secreted</location>
    </subcellularLocation>
</comment>
<dbReference type="GO" id="GO:0046373">
    <property type="term" value="P:L-arabinose metabolic process"/>
    <property type="evidence" value="ECO:0007669"/>
    <property type="project" value="UniProtKB-UniRule"/>
</dbReference>
<dbReference type="InterPro" id="IPR038964">
    <property type="entry name" value="ABFB"/>
</dbReference>
<comment type="caution">
    <text evidence="12">The sequence shown here is derived from an EMBL/GenBank/DDBJ whole genome shotgun (WGS) entry which is preliminary data.</text>
</comment>
<feature type="domain" description="Alpha-L-arabinofuranosidase B arabinose-binding" evidence="10">
    <location>
        <begin position="357"/>
        <end position="497"/>
    </location>
</feature>
<evidence type="ECO:0000256" key="9">
    <source>
        <dbReference type="RuleBase" id="RU367111"/>
    </source>
</evidence>
<dbReference type="FunFam" id="2.80.10.50:FF:000059">
    <property type="entry name" value="Probable alpha-L-arabinofuranosidase B"/>
    <property type="match status" value="1"/>
</dbReference>
<dbReference type="PANTHER" id="PTHR39447:SF2">
    <property type="entry name" value="ALPHA-L-ARABINOFURANOSIDASE B"/>
    <property type="match status" value="1"/>
</dbReference>
<dbReference type="CDD" id="cd23399">
    <property type="entry name" value="beta-trefoil_ABD_ABFB"/>
    <property type="match status" value="1"/>
</dbReference>
<keyword evidence="4 9" id="KW-0378">Hydrolase</keyword>
<evidence type="ECO:0000313" key="13">
    <source>
        <dbReference type="Proteomes" id="UP000664169"/>
    </source>
</evidence>
<keyword evidence="9" id="KW-0624">Polysaccharide degradation</keyword>
<feature type="disulfide bond" evidence="8">
    <location>
        <begin position="26"/>
        <end position="36"/>
    </location>
</feature>
<evidence type="ECO:0000256" key="5">
    <source>
        <dbReference type="ARBA" id="ARBA00023180"/>
    </source>
</evidence>
<feature type="domain" description="Alpha-L-arabinofuranosidase B catalytic" evidence="11">
    <location>
        <begin position="25"/>
        <end position="339"/>
    </location>
</feature>
<dbReference type="Gene3D" id="2.60.120.200">
    <property type="match status" value="1"/>
</dbReference>
<evidence type="ECO:0000256" key="1">
    <source>
        <dbReference type="ARBA" id="ARBA00001462"/>
    </source>
</evidence>
<feature type="disulfide bond" evidence="8">
    <location>
        <begin position="182"/>
        <end position="183"/>
    </location>
</feature>
<dbReference type="InterPro" id="IPR015289">
    <property type="entry name" value="A-L-arabinofuranosidase_B_cat"/>
</dbReference>
<keyword evidence="8" id="KW-1015">Disulfide bond</keyword>
<evidence type="ECO:0000256" key="4">
    <source>
        <dbReference type="ARBA" id="ARBA00022801"/>
    </source>
</evidence>
<comment type="catalytic activity">
    <reaction evidence="1 9">
        <text>Hydrolysis of terminal non-reducing alpha-L-arabinofuranoside residues in alpha-L-arabinosides.</text>
        <dbReference type="EC" id="3.2.1.55"/>
    </reaction>
</comment>
<keyword evidence="5" id="KW-0325">Glycoprotein</keyword>
<keyword evidence="9" id="KW-0858">Xylan degradation</keyword>
<dbReference type="SUPFAM" id="SSF49899">
    <property type="entry name" value="Concanavalin A-like lectins/glucanases"/>
    <property type="match status" value="1"/>
</dbReference>
<feature type="active site" description="Nucleophile" evidence="7">
    <location>
        <position position="227"/>
    </location>
</feature>
<name>A0A8H3IHZ8_9LECA</name>
<dbReference type="GO" id="GO:0046556">
    <property type="term" value="F:alpha-L-arabinofuranosidase activity"/>
    <property type="evidence" value="ECO:0007669"/>
    <property type="project" value="UniProtKB-UniRule"/>
</dbReference>
<reference evidence="12" key="1">
    <citation type="submission" date="2021-03" db="EMBL/GenBank/DDBJ databases">
        <authorList>
            <person name="Tagirdzhanova G."/>
        </authorList>
    </citation>
    <scope>NUCLEOTIDE SEQUENCE</scope>
</reference>
<keyword evidence="6 9" id="KW-0326">Glycosidase</keyword>
<organism evidence="12 13">
    <name type="scientific">Gomphillus americanus</name>
    <dbReference type="NCBI Taxonomy" id="1940652"/>
    <lineage>
        <taxon>Eukaryota</taxon>
        <taxon>Fungi</taxon>
        <taxon>Dikarya</taxon>
        <taxon>Ascomycota</taxon>
        <taxon>Pezizomycotina</taxon>
        <taxon>Lecanoromycetes</taxon>
        <taxon>OSLEUM clade</taxon>
        <taxon>Ostropomycetidae</taxon>
        <taxon>Ostropales</taxon>
        <taxon>Graphidaceae</taxon>
        <taxon>Gomphilloideae</taxon>
        <taxon>Gomphillus</taxon>
    </lineage>
</organism>
<gene>
    <name evidence="12" type="ORF">GOMPHAMPRED_000957</name>
</gene>
<dbReference type="EC" id="3.2.1.55" evidence="9"/>
<feature type="disulfide bond" evidence="8">
    <location>
        <begin position="86"/>
        <end position="91"/>
    </location>
</feature>
<dbReference type="GO" id="GO:0045493">
    <property type="term" value="P:xylan catabolic process"/>
    <property type="evidence" value="ECO:0007669"/>
    <property type="project" value="UniProtKB-KW"/>
</dbReference>